<dbReference type="EMBL" id="CDMW01000001">
    <property type="protein sequence ID" value="CEL90577.1"/>
    <property type="molecule type" value="Genomic_DNA"/>
</dbReference>
<evidence type="ECO:0000313" key="6">
    <source>
        <dbReference type="Proteomes" id="UP000183504"/>
    </source>
</evidence>
<dbReference type="PANTHER" id="PTHR38432:SF2">
    <property type="entry name" value="TELLURITE RESISTANCE PROTEIN"/>
    <property type="match status" value="1"/>
</dbReference>
<dbReference type="Proteomes" id="UP000324105">
    <property type="component" value="Unassembled WGS sequence"/>
</dbReference>
<protein>
    <submittedName>
        <fullName evidence="3 4">Toxic anion resistance protein</fullName>
    </submittedName>
    <submittedName>
        <fullName evidence="5">TelA-like protein</fullName>
    </submittedName>
</protein>
<dbReference type="AlphaFoldDB" id="A0A0B7GL73"/>
<gene>
    <name evidence="5" type="ORF">D8881_01490</name>
    <name evidence="4" type="ORF">FKX92_02030</name>
    <name evidence="3" type="ORF">SSV_1281</name>
</gene>
<reference evidence="4 8" key="3">
    <citation type="submission" date="2019-06" db="EMBL/GenBank/DDBJ databases">
        <title>Genome sequence and analysis of a MDR-Streptococcus sanguis isolated from throat swab of children with scarlet fever from Hangzhou,China.</title>
        <authorList>
            <person name="Huang Y."/>
            <person name="Xie L."/>
            <person name="Liu W."/>
        </authorList>
    </citation>
    <scope>NUCLEOTIDE SEQUENCE [LARGE SCALE GENOMIC DNA]</scope>
    <source>
        <strain evidence="4 8">S28</strain>
    </source>
</reference>
<reference evidence="3 6" key="1">
    <citation type="submission" date="2015-01" db="EMBL/GenBank/DDBJ databases">
        <authorList>
            <person name="Pelicic Vladimir"/>
        </authorList>
    </citation>
    <scope>NUCLEOTIDE SEQUENCE [LARGE SCALE GENOMIC DNA]</scope>
    <source>
        <strain evidence="3 6">2908</strain>
    </source>
</reference>
<comment type="similarity">
    <text evidence="1">Belongs to the TelA family.</text>
</comment>
<keyword evidence="2" id="KW-0175">Coiled coil</keyword>
<evidence type="ECO:0000256" key="1">
    <source>
        <dbReference type="PIRNR" id="PIRNR026508"/>
    </source>
</evidence>
<evidence type="ECO:0000313" key="4">
    <source>
        <dbReference type="EMBL" id="KAA0119343.1"/>
    </source>
</evidence>
<feature type="coiled-coil region" evidence="2">
    <location>
        <begin position="149"/>
        <end position="197"/>
    </location>
</feature>
<organism evidence="3 6">
    <name type="scientific">Streptococcus sanguinis</name>
    <dbReference type="NCBI Taxonomy" id="1305"/>
    <lineage>
        <taxon>Bacteria</taxon>
        <taxon>Bacillati</taxon>
        <taxon>Bacillota</taxon>
        <taxon>Bacilli</taxon>
        <taxon>Lactobacillales</taxon>
        <taxon>Streptococcaceae</taxon>
        <taxon>Streptococcus</taxon>
    </lineage>
</organism>
<dbReference type="EMBL" id="RJMR01000001">
    <property type="protein sequence ID" value="RSI27096.1"/>
    <property type="molecule type" value="Genomic_DNA"/>
</dbReference>
<accession>A0A0B7GL73</accession>
<reference evidence="5 7" key="2">
    <citation type="submission" date="2018-11" db="EMBL/GenBank/DDBJ databases">
        <title>Species Designations Belie Phenotypic and Genotypic Heterogeneity in Oral Streptococci.</title>
        <authorList>
            <person name="Velsko I."/>
        </authorList>
    </citation>
    <scope>NUCLEOTIDE SEQUENCE [LARGE SCALE GENOMIC DNA]</scope>
    <source>
        <strain evidence="5 7">BCC20</strain>
    </source>
</reference>
<evidence type="ECO:0000313" key="8">
    <source>
        <dbReference type="Proteomes" id="UP000324105"/>
    </source>
</evidence>
<dbReference type="GeneID" id="48425796"/>
<dbReference type="Proteomes" id="UP000183504">
    <property type="component" value="Unassembled WGS sequence"/>
</dbReference>
<dbReference type="InterPro" id="IPR008863">
    <property type="entry name" value="Toxic_anion-R_TelA"/>
</dbReference>
<evidence type="ECO:0000313" key="5">
    <source>
        <dbReference type="EMBL" id="RSI27096.1"/>
    </source>
</evidence>
<proteinExistence type="inferred from homology"/>
<dbReference type="EMBL" id="VIBR01000001">
    <property type="protein sequence ID" value="KAA0119343.1"/>
    <property type="molecule type" value="Genomic_DNA"/>
</dbReference>
<sequence length="376" mass="43091">MPINTGSFDSTPQEIESTELELAKPEVLADNLAYKQKLRSLPEVQNLTNEIDITNVNSIMAFGQKPSEGISQMSDALLSSMRRVDAEEASRMLVQLTKIMDKFDIKEIENPEKASALQKLFGKIKNSIDKLFAKYEDMGKEVDQIYTILKQYEVQIHQTQENLEKQYKTNVAYYEELEKYIVAGEIAQEEIEEYSNQIAARTDITEQEKQTQQQKLSMIKDMLAQRTYDLQIAENVAMQTCPMIQTMQMSNFNLMRKINSSFIITLPIFKQCLVQAIQLKRQEIQAKSIKQLDEKTNELLIRNAQNTANQSVNIARMAGGSSIQMETLRTTYETIKKGIEETKQINNQIAEKRKSDSIELEHMKSDMAEKGFISGH</sequence>
<name>A0A0B7GL73_STRSA</name>
<dbReference type="Proteomes" id="UP000280549">
    <property type="component" value="Unassembled WGS sequence"/>
</dbReference>
<dbReference type="Pfam" id="PF05816">
    <property type="entry name" value="TelA"/>
    <property type="match status" value="1"/>
</dbReference>
<evidence type="ECO:0000256" key="2">
    <source>
        <dbReference type="SAM" id="Coils"/>
    </source>
</evidence>
<evidence type="ECO:0000313" key="3">
    <source>
        <dbReference type="EMBL" id="CEL90577.1"/>
    </source>
</evidence>
<dbReference type="PIRSF" id="PIRSF026508">
    <property type="entry name" value="TelA"/>
    <property type="match status" value="1"/>
</dbReference>
<dbReference type="RefSeq" id="WP_002900107.1">
    <property type="nucleotide sequence ID" value="NZ_CBCSBD010000001.1"/>
</dbReference>
<dbReference type="PANTHER" id="PTHR38432">
    <property type="entry name" value="TELA-LIKE PROTEIN SAOUHSC_01408"/>
    <property type="match status" value="1"/>
</dbReference>
<evidence type="ECO:0000313" key="7">
    <source>
        <dbReference type="Proteomes" id="UP000280549"/>
    </source>
</evidence>